<organism evidence="3 4">
    <name type="scientific">Brachybacterium rhamnosum</name>
    <dbReference type="NCBI Taxonomy" id="173361"/>
    <lineage>
        <taxon>Bacteria</taxon>
        <taxon>Bacillati</taxon>
        <taxon>Actinomycetota</taxon>
        <taxon>Actinomycetes</taxon>
        <taxon>Micrococcales</taxon>
        <taxon>Dermabacteraceae</taxon>
        <taxon>Brachybacterium</taxon>
    </lineage>
</organism>
<protein>
    <submittedName>
        <fullName evidence="3">DUF4031 domain-containing protein</fullName>
    </submittedName>
</protein>
<dbReference type="EMBL" id="JBHUFL010000011">
    <property type="protein sequence ID" value="MFD1836710.1"/>
    <property type="molecule type" value="Genomic_DNA"/>
</dbReference>
<dbReference type="Pfam" id="PF13223">
    <property type="entry name" value="DUF4031"/>
    <property type="match status" value="1"/>
</dbReference>
<comment type="caution">
    <text evidence="3">The sequence shown here is derived from an EMBL/GenBank/DDBJ whole genome shotgun (WGS) entry which is preliminary data.</text>
</comment>
<evidence type="ECO:0000259" key="2">
    <source>
        <dbReference type="Pfam" id="PF13223"/>
    </source>
</evidence>
<dbReference type="RefSeq" id="WP_343906401.1">
    <property type="nucleotide sequence ID" value="NZ_BAAAIS010000006.1"/>
</dbReference>
<evidence type="ECO:0000313" key="3">
    <source>
        <dbReference type="EMBL" id="MFD1836710.1"/>
    </source>
</evidence>
<reference evidence="4" key="1">
    <citation type="journal article" date="2019" name="Int. J. Syst. Evol. Microbiol.">
        <title>The Global Catalogue of Microorganisms (GCM) 10K type strain sequencing project: providing services to taxonomists for standard genome sequencing and annotation.</title>
        <authorList>
            <consortium name="The Broad Institute Genomics Platform"/>
            <consortium name="The Broad Institute Genome Sequencing Center for Infectious Disease"/>
            <person name="Wu L."/>
            <person name="Ma J."/>
        </authorList>
    </citation>
    <scope>NUCLEOTIDE SEQUENCE [LARGE SCALE GENOMIC DNA]</scope>
    <source>
        <strain evidence="4">JCM 11650</strain>
    </source>
</reference>
<feature type="region of interest" description="Disordered" evidence="1">
    <location>
        <begin position="167"/>
        <end position="204"/>
    </location>
</feature>
<proteinExistence type="predicted"/>
<name>A0ABW4Q449_9MICO</name>
<sequence>MTVLADTPRWPRHGLLWGHLISDASLEELHAAAARCGLTPRAFDLDHYDWPESARGDLEAAGVRFVSAGELTRALLRSGLRVPLRDRAAARARRTAEHAADLGLEMVPTDLVLGPIGHADPLPPAGQAPAGAFRLSQEAPGGAPRVEAHDAAGRQAAQEMLALLDAHTRDRGAPGFTGQVLSLSQDSRPGSSESADGESVSGRT</sequence>
<accession>A0ABW4Q449</accession>
<dbReference type="Proteomes" id="UP001597280">
    <property type="component" value="Unassembled WGS sequence"/>
</dbReference>
<feature type="compositionally biased region" description="Polar residues" evidence="1">
    <location>
        <begin position="179"/>
        <end position="194"/>
    </location>
</feature>
<evidence type="ECO:0000256" key="1">
    <source>
        <dbReference type="SAM" id="MobiDB-lite"/>
    </source>
</evidence>
<gene>
    <name evidence="3" type="ORF">ACFSDA_16750</name>
</gene>
<keyword evidence="4" id="KW-1185">Reference proteome</keyword>
<feature type="domain" description="DUF4031" evidence="2">
    <location>
        <begin position="3"/>
        <end position="76"/>
    </location>
</feature>
<evidence type="ECO:0000313" key="4">
    <source>
        <dbReference type="Proteomes" id="UP001597280"/>
    </source>
</evidence>
<dbReference type="InterPro" id="IPR025109">
    <property type="entry name" value="DUF4031"/>
</dbReference>